<keyword evidence="6" id="KW-1185">Reference proteome</keyword>
<protein>
    <recommendedName>
        <fullName evidence="3">Acyl carrier protein</fullName>
        <shortName evidence="3">ACP</shortName>
    </recommendedName>
</protein>
<comment type="caution">
    <text evidence="5">The sequence shown here is derived from an EMBL/GenBank/DDBJ whole genome shotgun (WGS) entry which is preliminary data.</text>
</comment>
<keyword evidence="3" id="KW-0275">Fatty acid biosynthesis</keyword>
<keyword evidence="3" id="KW-0276">Fatty acid metabolism</keyword>
<dbReference type="SUPFAM" id="SSF47336">
    <property type="entry name" value="ACP-like"/>
    <property type="match status" value="1"/>
</dbReference>
<dbReference type="HAMAP" id="MF_01217">
    <property type="entry name" value="Acyl_carrier"/>
    <property type="match status" value="1"/>
</dbReference>
<name>A0ABU0W7K3_9GAMM</name>
<evidence type="ECO:0000259" key="4">
    <source>
        <dbReference type="PROSITE" id="PS50075"/>
    </source>
</evidence>
<accession>A0ABU0W7K3</accession>
<dbReference type="NCBIfam" id="NF003757">
    <property type="entry name" value="PRK05350.1"/>
    <property type="match status" value="1"/>
</dbReference>
<evidence type="ECO:0000256" key="3">
    <source>
        <dbReference type="HAMAP-Rule" id="MF_01217"/>
    </source>
</evidence>
<dbReference type="PROSITE" id="PS50075">
    <property type="entry name" value="CARRIER"/>
    <property type="match status" value="1"/>
</dbReference>
<dbReference type="InterPro" id="IPR009081">
    <property type="entry name" value="PP-bd_ACP"/>
</dbReference>
<gene>
    <name evidence="3" type="primary">acpP</name>
    <name evidence="5" type="ORF">RBH19_08915</name>
</gene>
<dbReference type="InterPro" id="IPR003231">
    <property type="entry name" value="ACP"/>
</dbReference>
<feature type="modified residue" description="O-(pantetheine 4'-phosphoryl)serine" evidence="3">
    <location>
        <position position="39"/>
    </location>
</feature>
<feature type="domain" description="Carrier" evidence="4">
    <location>
        <begin position="4"/>
        <end position="79"/>
    </location>
</feature>
<comment type="similarity">
    <text evidence="3">Belongs to the acyl carrier protein (ACP) family.</text>
</comment>
<keyword evidence="3" id="KW-0443">Lipid metabolism</keyword>
<dbReference type="EMBL" id="JAVDDT010000005">
    <property type="protein sequence ID" value="MDQ2069994.1"/>
    <property type="molecule type" value="Genomic_DNA"/>
</dbReference>
<organism evidence="5 6">
    <name type="scientific">Natronospira bacteriovora</name>
    <dbReference type="NCBI Taxonomy" id="3069753"/>
    <lineage>
        <taxon>Bacteria</taxon>
        <taxon>Pseudomonadati</taxon>
        <taxon>Pseudomonadota</taxon>
        <taxon>Gammaproteobacteria</taxon>
        <taxon>Natronospirales</taxon>
        <taxon>Natronospiraceae</taxon>
        <taxon>Natronospira</taxon>
    </lineage>
</organism>
<comment type="function">
    <text evidence="3">Carrier of the growing fatty acid chain in fatty acid biosynthesis.</text>
</comment>
<comment type="subcellular location">
    <subcellularLocation>
        <location evidence="3">Cytoplasm</location>
    </subcellularLocation>
</comment>
<keyword evidence="3" id="KW-0444">Lipid biosynthesis</keyword>
<comment type="pathway">
    <text evidence="3">Lipid metabolism; fatty acid biosynthesis.</text>
</comment>
<evidence type="ECO:0000313" key="5">
    <source>
        <dbReference type="EMBL" id="MDQ2069994.1"/>
    </source>
</evidence>
<proteinExistence type="inferred from homology"/>
<dbReference type="Gene3D" id="1.10.1200.10">
    <property type="entry name" value="ACP-like"/>
    <property type="match status" value="1"/>
</dbReference>
<comment type="PTM">
    <text evidence="3">4'-phosphopantetheine is transferred from CoA to a specific serine of apo-ACP by AcpS. This modification is essential for activity because fatty acids are bound in thioester linkage to the sulfhydryl of the prosthetic group.</text>
</comment>
<dbReference type="Proteomes" id="UP001239019">
    <property type="component" value="Unassembled WGS sequence"/>
</dbReference>
<sequence>MATQVDFDEIKQILIDHFEIDEADVQPDANLYEDLGLDSIDAVDLVIKLQEMTGKKIKPEQFKDVRTVEDVKHAMEKLLA</sequence>
<dbReference type="RefSeq" id="WP_306728493.1">
    <property type="nucleotide sequence ID" value="NZ_JAVDDT010000005.1"/>
</dbReference>
<keyword evidence="2 3" id="KW-0597">Phosphoprotein</keyword>
<reference evidence="5 6" key="1">
    <citation type="submission" date="2023-08" db="EMBL/GenBank/DDBJ databases">
        <title>Whole-genome sequencing of halo(alkali)philic microorganisms from hypersaline lakes.</title>
        <authorList>
            <person name="Sorokin D.Y."/>
            <person name="Abbas B."/>
            <person name="Merkel A.Y."/>
        </authorList>
    </citation>
    <scope>NUCLEOTIDE SEQUENCE [LARGE SCALE GENOMIC DNA]</scope>
    <source>
        <strain evidence="5 6">AB-CW4</strain>
    </source>
</reference>
<keyword evidence="3" id="KW-0963">Cytoplasm</keyword>
<evidence type="ECO:0000256" key="2">
    <source>
        <dbReference type="ARBA" id="ARBA00022553"/>
    </source>
</evidence>
<keyword evidence="1 3" id="KW-0596">Phosphopantetheine</keyword>
<evidence type="ECO:0000256" key="1">
    <source>
        <dbReference type="ARBA" id="ARBA00022450"/>
    </source>
</evidence>
<dbReference type="Pfam" id="PF00550">
    <property type="entry name" value="PP-binding"/>
    <property type="match status" value="1"/>
</dbReference>
<evidence type="ECO:0000313" key="6">
    <source>
        <dbReference type="Proteomes" id="UP001239019"/>
    </source>
</evidence>
<dbReference type="InterPro" id="IPR036736">
    <property type="entry name" value="ACP-like_sf"/>
</dbReference>